<sequence>MSVSVVNTAISAHYGQEAVISGNQIAREQKSTKTIRDTRPENTALLNASLPKEKWNFLNFSHHIEQQFSKQNKIFNKCFNFHFNTSCPTKTIKVCPKKPNNN</sequence>
<evidence type="ECO:0000313" key="2">
    <source>
        <dbReference type="EMBL" id="JAS41431.1"/>
    </source>
</evidence>
<proteinExistence type="predicted"/>
<dbReference type="EMBL" id="GECZ01031307">
    <property type="protein sequence ID" value="JAS38462.1"/>
    <property type="molecule type" value="Transcribed_RNA"/>
</dbReference>
<dbReference type="AlphaFoldDB" id="A0A1B6EU65"/>
<name>A0A1B6EU65_9HEMI</name>
<evidence type="ECO:0000313" key="3">
    <source>
        <dbReference type="EMBL" id="JAS59212.1"/>
    </source>
</evidence>
<protein>
    <submittedName>
        <fullName evidence="2">Uncharacterized protein</fullName>
    </submittedName>
</protein>
<accession>A0A1B6EU65</accession>
<organism evidence="2">
    <name type="scientific">Cuerna arida</name>
    <dbReference type="NCBI Taxonomy" id="1464854"/>
    <lineage>
        <taxon>Eukaryota</taxon>
        <taxon>Metazoa</taxon>
        <taxon>Ecdysozoa</taxon>
        <taxon>Arthropoda</taxon>
        <taxon>Hexapoda</taxon>
        <taxon>Insecta</taxon>
        <taxon>Pterygota</taxon>
        <taxon>Neoptera</taxon>
        <taxon>Paraneoptera</taxon>
        <taxon>Hemiptera</taxon>
        <taxon>Auchenorrhyncha</taxon>
        <taxon>Membracoidea</taxon>
        <taxon>Cicadellidae</taxon>
        <taxon>Cicadellinae</taxon>
        <taxon>Proconiini</taxon>
        <taxon>Cuerna</taxon>
    </lineage>
</organism>
<dbReference type="EMBL" id="GECZ01010557">
    <property type="protein sequence ID" value="JAS59212.1"/>
    <property type="molecule type" value="Transcribed_RNA"/>
</dbReference>
<evidence type="ECO:0000313" key="1">
    <source>
        <dbReference type="EMBL" id="JAS38462.1"/>
    </source>
</evidence>
<dbReference type="EMBL" id="GECZ01028338">
    <property type="protein sequence ID" value="JAS41431.1"/>
    <property type="molecule type" value="Transcribed_RNA"/>
</dbReference>
<gene>
    <name evidence="3" type="ORF">g.38177</name>
    <name evidence="1" type="ORF">g.38181</name>
    <name evidence="2" type="ORF">g.38185</name>
</gene>
<reference evidence="2" key="1">
    <citation type="submission" date="2015-11" db="EMBL/GenBank/DDBJ databases">
        <title>De novo transcriptome assembly of four potential Pierce s Disease insect vectors from Arizona vineyards.</title>
        <authorList>
            <person name="Tassone E.E."/>
        </authorList>
    </citation>
    <scope>NUCLEOTIDE SEQUENCE</scope>
</reference>